<accession>A0A382J8I1</accession>
<reference evidence="1" key="1">
    <citation type="submission" date="2018-05" db="EMBL/GenBank/DDBJ databases">
        <authorList>
            <person name="Lanie J.A."/>
            <person name="Ng W.-L."/>
            <person name="Kazmierczak K.M."/>
            <person name="Andrzejewski T.M."/>
            <person name="Davidsen T.M."/>
            <person name="Wayne K.J."/>
            <person name="Tettelin H."/>
            <person name="Glass J.I."/>
            <person name="Rusch D."/>
            <person name="Podicherti R."/>
            <person name="Tsui H.-C.T."/>
            <person name="Winkler M.E."/>
        </authorList>
    </citation>
    <scope>NUCLEOTIDE SEQUENCE</scope>
</reference>
<gene>
    <name evidence="1" type="ORF">METZ01_LOCUS259985</name>
</gene>
<protein>
    <recommendedName>
        <fullName evidence="2">3-methyl-2-oxobutanoate hydroxymethyltransferase</fullName>
    </recommendedName>
</protein>
<dbReference type="AlphaFoldDB" id="A0A382J8I1"/>
<feature type="non-terminal residue" evidence="1">
    <location>
        <position position="32"/>
    </location>
</feature>
<proteinExistence type="predicted"/>
<dbReference type="EMBL" id="UINC01071886">
    <property type="protein sequence ID" value="SVC07131.1"/>
    <property type="molecule type" value="Genomic_DNA"/>
</dbReference>
<evidence type="ECO:0008006" key="2">
    <source>
        <dbReference type="Google" id="ProtNLM"/>
    </source>
</evidence>
<name>A0A382J8I1_9ZZZZ</name>
<sequence>MRLTINELQELKNQNIPIPMITAYDYTTARIV</sequence>
<organism evidence="1">
    <name type="scientific">marine metagenome</name>
    <dbReference type="NCBI Taxonomy" id="408172"/>
    <lineage>
        <taxon>unclassified sequences</taxon>
        <taxon>metagenomes</taxon>
        <taxon>ecological metagenomes</taxon>
    </lineage>
</organism>
<dbReference type="InterPro" id="IPR040442">
    <property type="entry name" value="Pyrv_kinase-like_dom_sf"/>
</dbReference>
<dbReference type="Gene3D" id="3.20.20.60">
    <property type="entry name" value="Phosphoenolpyruvate-binding domains"/>
    <property type="match status" value="1"/>
</dbReference>
<evidence type="ECO:0000313" key="1">
    <source>
        <dbReference type="EMBL" id="SVC07131.1"/>
    </source>
</evidence>